<dbReference type="Gene3D" id="3.40.50.10810">
    <property type="entry name" value="Tandem AAA-ATPase domain"/>
    <property type="match status" value="1"/>
</dbReference>
<reference evidence="6 7" key="1">
    <citation type="journal article" date="2014" name="Nat. Genet.">
        <title>Genome sequence of the hot pepper provides insights into the evolution of pungency in Capsicum species.</title>
        <authorList>
            <person name="Kim S."/>
            <person name="Park M."/>
            <person name="Yeom S.I."/>
            <person name="Kim Y.M."/>
            <person name="Lee J.M."/>
            <person name="Lee H.A."/>
            <person name="Seo E."/>
            <person name="Choi J."/>
            <person name="Cheong K."/>
            <person name="Kim K.T."/>
            <person name="Jung K."/>
            <person name="Lee G.W."/>
            <person name="Oh S.K."/>
            <person name="Bae C."/>
            <person name="Kim S.B."/>
            <person name="Lee H.Y."/>
            <person name="Kim S.Y."/>
            <person name="Kim M.S."/>
            <person name="Kang B.C."/>
            <person name="Jo Y.D."/>
            <person name="Yang H.B."/>
            <person name="Jeong H.J."/>
            <person name="Kang W.H."/>
            <person name="Kwon J.K."/>
            <person name="Shin C."/>
            <person name="Lim J.Y."/>
            <person name="Park J.H."/>
            <person name="Huh J.H."/>
            <person name="Kim J.S."/>
            <person name="Kim B.D."/>
            <person name="Cohen O."/>
            <person name="Paran I."/>
            <person name="Suh M.C."/>
            <person name="Lee S.B."/>
            <person name="Kim Y.K."/>
            <person name="Shin Y."/>
            <person name="Noh S.J."/>
            <person name="Park J."/>
            <person name="Seo Y.S."/>
            <person name="Kwon S.Y."/>
            <person name="Kim H.A."/>
            <person name="Park J.M."/>
            <person name="Kim H.J."/>
            <person name="Choi S.B."/>
            <person name="Bosland P.W."/>
            <person name="Reeves G."/>
            <person name="Jo S.H."/>
            <person name="Lee B.W."/>
            <person name="Cho H.T."/>
            <person name="Choi H.S."/>
            <person name="Lee M.S."/>
            <person name="Yu Y."/>
            <person name="Do Choi Y."/>
            <person name="Park B.S."/>
            <person name="van Deynze A."/>
            <person name="Ashrafi H."/>
            <person name="Hill T."/>
            <person name="Kim W.T."/>
            <person name="Pai H.S."/>
            <person name="Ahn H.K."/>
            <person name="Yeam I."/>
            <person name="Giovannoni J.J."/>
            <person name="Rose J.K."/>
            <person name="Sorensen I."/>
            <person name="Lee S.J."/>
            <person name="Kim R.W."/>
            <person name="Choi I.Y."/>
            <person name="Choi B.S."/>
            <person name="Lim J.S."/>
            <person name="Lee Y.H."/>
            <person name="Choi D."/>
        </authorList>
    </citation>
    <scope>NUCLEOTIDE SEQUENCE [LARGE SCALE GENOMIC DNA]</scope>
    <source>
        <strain evidence="7">cv. CM334</strain>
    </source>
</reference>
<evidence type="ECO:0000259" key="5">
    <source>
        <dbReference type="Pfam" id="PF00176"/>
    </source>
</evidence>
<evidence type="ECO:0000256" key="4">
    <source>
        <dbReference type="SAM" id="MobiDB-lite"/>
    </source>
</evidence>
<dbReference type="AlphaFoldDB" id="A0A2G2Z369"/>
<name>A0A2G2Z369_CAPAN</name>
<reference evidence="6 7" key="2">
    <citation type="journal article" date="2017" name="Genome Biol.">
        <title>New reference genome sequences of hot pepper reveal the massive evolution of plant disease-resistance genes by retroduplication.</title>
        <authorList>
            <person name="Kim S."/>
            <person name="Park J."/>
            <person name="Yeom S.I."/>
            <person name="Kim Y.M."/>
            <person name="Seo E."/>
            <person name="Kim K.T."/>
            <person name="Kim M.S."/>
            <person name="Lee J.M."/>
            <person name="Cheong K."/>
            <person name="Shin H.S."/>
            <person name="Kim S.B."/>
            <person name="Han K."/>
            <person name="Lee J."/>
            <person name="Park M."/>
            <person name="Lee H.A."/>
            <person name="Lee H.Y."/>
            <person name="Lee Y."/>
            <person name="Oh S."/>
            <person name="Lee J.H."/>
            <person name="Choi E."/>
            <person name="Choi E."/>
            <person name="Lee S.E."/>
            <person name="Jeon J."/>
            <person name="Kim H."/>
            <person name="Choi G."/>
            <person name="Song H."/>
            <person name="Lee J."/>
            <person name="Lee S.C."/>
            <person name="Kwon J.K."/>
            <person name="Lee H.Y."/>
            <person name="Koo N."/>
            <person name="Hong Y."/>
            <person name="Kim R.W."/>
            <person name="Kang W.H."/>
            <person name="Huh J.H."/>
            <person name="Kang B.C."/>
            <person name="Yang T.J."/>
            <person name="Lee Y.H."/>
            <person name="Bennetzen J.L."/>
            <person name="Choi D."/>
        </authorList>
    </citation>
    <scope>NUCLEOTIDE SEQUENCE [LARGE SCALE GENOMIC DNA]</scope>
    <source>
        <strain evidence="7">cv. CM334</strain>
    </source>
</reference>
<evidence type="ECO:0000256" key="2">
    <source>
        <dbReference type="ARBA" id="ARBA00022801"/>
    </source>
</evidence>
<dbReference type="OMA" id="IRVDEDM"/>
<keyword evidence="3" id="KW-0067">ATP-binding</keyword>
<evidence type="ECO:0000313" key="6">
    <source>
        <dbReference type="EMBL" id="PHT76419.1"/>
    </source>
</evidence>
<dbReference type="InterPro" id="IPR050628">
    <property type="entry name" value="SNF2_RAD54_helicase_TF"/>
</dbReference>
<dbReference type="GO" id="GO:0016787">
    <property type="term" value="F:hydrolase activity"/>
    <property type="evidence" value="ECO:0007669"/>
    <property type="project" value="UniProtKB-KW"/>
</dbReference>
<dbReference type="EMBL" id="AYRZ02000007">
    <property type="protein sequence ID" value="PHT76419.1"/>
    <property type="molecule type" value="Genomic_DNA"/>
</dbReference>
<proteinExistence type="predicted"/>
<dbReference type="InterPro" id="IPR000330">
    <property type="entry name" value="SNF2_N"/>
</dbReference>
<dbReference type="Gramene" id="PHT76419">
    <property type="protein sequence ID" value="PHT76419"/>
    <property type="gene ID" value="T459_19941"/>
</dbReference>
<organism evidence="6 7">
    <name type="scientific">Capsicum annuum</name>
    <name type="common">Capsicum pepper</name>
    <dbReference type="NCBI Taxonomy" id="4072"/>
    <lineage>
        <taxon>Eukaryota</taxon>
        <taxon>Viridiplantae</taxon>
        <taxon>Streptophyta</taxon>
        <taxon>Embryophyta</taxon>
        <taxon>Tracheophyta</taxon>
        <taxon>Spermatophyta</taxon>
        <taxon>Magnoliopsida</taxon>
        <taxon>eudicotyledons</taxon>
        <taxon>Gunneridae</taxon>
        <taxon>Pentapetalae</taxon>
        <taxon>asterids</taxon>
        <taxon>lamiids</taxon>
        <taxon>Solanales</taxon>
        <taxon>Solanaceae</taxon>
        <taxon>Solanoideae</taxon>
        <taxon>Capsiceae</taxon>
        <taxon>Capsicum</taxon>
    </lineage>
</organism>
<dbReference type="InterPro" id="IPR027417">
    <property type="entry name" value="P-loop_NTPase"/>
</dbReference>
<sequence length="142" mass="15982">MGKTVQAITFVLTQRELQKATSDSSILSSLHSTSQEILAVKGTLVVCPVVGALQWFCEIEHRTKEGSNKTLVYHGSNRENFLYKLSKYDFVITTYSTIEADYRTKKSKKNSKNSKPQVEISAKKLNDDGFADKSIRVDEDMP</sequence>
<comment type="caution">
    <text evidence="6">The sequence shown here is derived from an EMBL/GenBank/DDBJ whole genome shotgun (WGS) entry which is preliminary data.</text>
</comment>
<dbReference type="SUPFAM" id="SSF52540">
    <property type="entry name" value="P-loop containing nucleoside triphosphate hydrolases"/>
    <property type="match status" value="1"/>
</dbReference>
<dbReference type="STRING" id="4072.A0A2G2Z369"/>
<dbReference type="InterPro" id="IPR038718">
    <property type="entry name" value="SNF2-like_sf"/>
</dbReference>
<keyword evidence="7" id="KW-1185">Reference proteome</keyword>
<dbReference type="PANTHER" id="PTHR45626:SF20">
    <property type="entry name" value="ATP-DEPENDENT HELICASE RHP16-LIKE"/>
    <property type="match status" value="1"/>
</dbReference>
<dbReference type="Pfam" id="PF00176">
    <property type="entry name" value="SNF2-rel_dom"/>
    <property type="match status" value="1"/>
</dbReference>
<keyword evidence="1" id="KW-0547">Nucleotide-binding</keyword>
<evidence type="ECO:0000256" key="1">
    <source>
        <dbReference type="ARBA" id="ARBA00022741"/>
    </source>
</evidence>
<protein>
    <recommendedName>
        <fullName evidence="5">SNF2 N-terminal domain-containing protein</fullName>
    </recommendedName>
</protein>
<dbReference type="PANTHER" id="PTHR45626">
    <property type="entry name" value="TRANSCRIPTION TERMINATION FACTOR 2-RELATED"/>
    <property type="match status" value="1"/>
</dbReference>
<evidence type="ECO:0000256" key="3">
    <source>
        <dbReference type="ARBA" id="ARBA00022840"/>
    </source>
</evidence>
<dbReference type="Proteomes" id="UP000222542">
    <property type="component" value="Unassembled WGS sequence"/>
</dbReference>
<accession>A0A2G2Z369</accession>
<feature type="domain" description="SNF2 N-terminal" evidence="5">
    <location>
        <begin position="1"/>
        <end position="106"/>
    </location>
</feature>
<evidence type="ECO:0000313" key="7">
    <source>
        <dbReference type="Proteomes" id="UP000222542"/>
    </source>
</evidence>
<dbReference type="GO" id="GO:0005524">
    <property type="term" value="F:ATP binding"/>
    <property type="evidence" value="ECO:0007669"/>
    <property type="project" value="UniProtKB-KW"/>
</dbReference>
<gene>
    <name evidence="6" type="ORF">T459_19941</name>
</gene>
<keyword evidence="2" id="KW-0378">Hydrolase</keyword>
<feature type="region of interest" description="Disordered" evidence="4">
    <location>
        <begin position="104"/>
        <end position="125"/>
    </location>
</feature>